<evidence type="ECO:0000259" key="7">
    <source>
        <dbReference type="PROSITE" id="PS50982"/>
    </source>
</evidence>
<feature type="compositionally biased region" description="Polar residues" evidence="6">
    <location>
        <begin position="267"/>
        <end position="281"/>
    </location>
</feature>
<feature type="domain" description="MBD" evidence="7">
    <location>
        <begin position="116"/>
        <end position="188"/>
    </location>
</feature>
<feature type="compositionally biased region" description="Polar residues" evidence="6">
    <location>
        <begin position="298"/>
        <end position="307"/>
    </location>
</feature>
<dbReference type="GO" id="GO:0005634">
    <property type="term" value="C:nucleus"/>
    <property type="evidence" value="ECO:0007669"/>
    <property type="project" value="UniProtKB-SubCell"/>
</dbReference>
<keyword evidence="4" id="KW-0804">Transcription</keyword>
<evidence type="ECO:0000256" key="1">
    <source>
        <dbReference type="ARBA" id="ARBA00004123"/>
    </source>
</evidence>
<keyword evidence="2" id="KW-0805">Transcription regulation</keyword>
<evidence type="ECO:0000256" key="4">
    <source>
        <dbReference type="ARBA" id="ARBA00023163"/>
    </source>
</evidence>
<dbReference type="EMBL" id="LWDX02027699">
    <property type="protein sequence ID" value="OEL29367.1"/>
    <property type="molecule type" value="Genomic_DNA"/>
</dbReference>
<dbReference type="InterPro" id="IPR038945">
    <property type="entry name" value="MBD13-like"/>
</dbReference>
<dbReference type="PANTHER" id="PTHR34067:SF9">
    <property type="entry name" value="OS04G0266400 PROTEIN"/>
    <property type="match status" value="1"/>
</dbReference>
<comment type="subcellular location">
    <subcellularLocation>
        <location evidence="1">Nucleus</location>
    </subcellularLocation>
</comment>
<protein>
    <recommendedName>
        <fullName evidence="7">MBD domain-containing protein</fullName>
    </recommendedName>
</protein>
<feature type="domain" description="MBD" evidence="7">
    <location>
        <begin position="50"/>
        <end position="115"/>
    </location>
</feature>
<feature type="region of interest" description="Disordered" evidence="6">
    <location>
        <begin position="263"/>
        <end position="324"/>
    </location>
</feature>
<feature type="compositionally biased region" description="Acidic residues" evidence="6">
    <location>
        <begin position="39"/>
        <end position="48"/>
    </location>
</feature>
<dbReference type="STRING" id="888268.A0A1E5VW63"/>
<dbReference type="OrthoDB" id="10072024at2759"/>
<reference evidence="8 9" key="1">
    <citation type="submission" date="2016-09" db="EMBL/GenBank/DDBJ databases">
        <title>The draft genome of Dichanthelium oligosanthes: A C3 panicoid grass species.</title>
        <authorList>
            <person name="Studer A.J."/>
            <person name="Schnable J.C."/>
            <person name="Brutnell T.P."/>
        </authorList>
    </citation>
    <scope>NUCLEOTIDE SEQUENCE [LARGE SCALE GENOMIC DNA]</scope>
    <source>
        <strain evidence="9">cv. Kellogg 1175</strain>
        <tissue evidence="8">Leaf</tissue>
    </source>
</reference>
<proteinExistence type="predicted"/>
<dbReference type="InterPro" id="IPR016177">
    <property type="entry name" value="DNA-bd_dom_sf"/>
</dbReference>
<dbReference type="SUPFAM" id="SSF54171">
    <property type="entry name" value="DNA-binding domain"/>
    <property type="match status" value="2"/>
</dbReference>
<organism evidence="8 9">
    <name type="scientific">Dichanthelium oligosanthes</name>
    <dbReference type="NCBI Taxonomy" id="888268"/>
    <lineage>
        <taxon>Eukaryota</taxon>
        <taxon>Viridiplantae</taxon>
        <taxon>Streptophyta</taxon>
        <taxon>Embryophyta</taxon>
        <taxon>Tracheophyta</taxon>
        <taxon>Spermatophyta</taxon>
        <taxon>Magnoliopsida</taxon>
        <taxon>Liliopsida</taxon>
        <taxon>Poales</taxon>
        <taxon>Poaceae</taxon>
        <taxon>PACMAD clade</taxon>
        <taxon>Panicoideae</taxon>
        <taxon>Panicodae</taxon>
        <taxon>Paniceae</taxon>
        <taxon>Dichantheliinae</taxon>
        <taxon>Dichanthelium</taxon>
    </lineage>
</organism>
<dbReference type="AlphaFoldDB" id="A0A1E5VW63"/>
<gene>
    <name evidence="8" type="ORF">BAE44_0009614</name>
</gene>
<evidence type="ECO:0000256" key="6">
    <source>
        <dbReference type="SAM" id="MobiDB-lite"/>
    </source>
</evidence>
<dbReference type="InterPro" id="IPR001739">
    <property type="entry name" value="Methyl_CpG_DNA-bd"/>
</dbReference>
<keyword evidence="9" id="KW-1185">Reference proteome</keyword>
<dbReference type="Proteomes" id="UP000095767">
    <property type="component" value="Unassembled WGS sequence"/>
</dbReference>
<evidence type="ECO:0000313" key="8">
    <source>
        <dbReference type="EMBL" id="OEL29367.1"/>
    </source>
</evidence>
<dbReference type="PANTHER" id="PTHR34067">
    <property type="entry name" value="OS04G0193200 PROTEIN"/>
    <property type="match status" value="1"/>
</dbReference>
<evidence type="ECO:0000256" key="5">
    <source>
        <dbReference type="ARBA" id="ARBA00023242"/>
    </source>
</evidence>
<keyword evidence="5" id="KW-0539">Nucleus</keyword>
<evidence type="ECO:0000313" key="9">
    <source>
        <dbReference type="Proteomes" id="UP000095767"/>
    </source>
</evidence>
<feature type="region of interest" description="Disordered" evidence="6">
    <location>
        <begin position="26"/>
        <end position="55"/>
    </location>
</feature>
<dbReference type="GO" id="GO:0003677">
    <property type="term" value="F:DNA binding"/>
    <property type="evidence" value="ECO:0007669"/>
    <property type="project" value="UniProtKB-KW"/>
</dbReference>
<evidence type="ECO:0000256" key="2">
    <source>
        <dbReference type="ARBA" id="ARBA00023015"/>
    </source>
</evidence>
<evidence type="ECO:0000256" key="3">
    <source>
        <dbReference type="ARBA" id="ARBA00023125"/>
    </source>
</evidence>
<dbReference type="Pfam" id="PF01429">
    <property type="entry name" value="MBD"/>
    <property type="match status" value="1"/>
</dbReference>
<feature type="compositionally biased region" description="Basic residues" evidence="6">
    <location>
        <begin position="310"/>
        <end position="320"/>
    </location>
</feature>
<sequence length="440" mass="50115">MIFWFHSREKGRLVISSDYTLKQPVEAKKQERQGKETVVVEEPDEMDEDSRSLEEPPGWLPDGWIVEARRDDDGSIYRYYICPVSGYTFTSKMETLDYLFSGMEDRMLESQESTEDDELHRSHTWLPGGWLIEARAGGKKMDKMYKFYFHPPTGMRFLSKTEVLRYVNEGKISACDMDVLCDTSTDDNCYTDPISRLEFHTLKSVLSYLGTGEISKHAYLPTRNVIDMYSFDKCADLPQSMLGRLKVEGQTKQKSRRALVLYKELPNEQTSNHSEGGTSAGLTPKSDPKGNKFGTEKATCTNETGSETTKRRRGRPKKILKQTNEIVSDCDKGHYETKHNEVKEEVNIGDEEDMLNGKTEEHTETQKCAMVIQEVENNSNIAERNLSKRKGDESDLVTGPGLYNQENARLTEAGEKATCSSVHKFYKRRCSNQTIGSNKG</sequence>
<dbReference type="PROSITE" id="PS50982">
    <property type="entry name" value="MBD"/>
    <property type="match status" value="2"/>
</dbReference>
<feature type="compositionally biased region" description="Basic and acidic residues" evidence="6">
    <location>
        <begin position="26"/>
        <end position="35"/>
    </location>
</feature>
<name>A0A1E5VW63_9POAL</name>
<accession>A0A1E5VW63</accession>
<keyword evidence="3" id="KW-0238">DNA-binding</keyword>
<comment type="caution">
    <text evidence="8">The sequence shown here is derived from an EMBL/GenBank/DDBJ whole genome shotgun (WGS) entry which is preliminary data.</text>
</comment>
<dbReference type="Gene3D" id="3.30.890.10">
    <property type="entry name" value="Methyl-cpg-binding Protein 2, Chain A"/>
    <property type="match status" value="2"/>
</dbReference>